<feature type="transmembrane region" description="Helical" evidence="1">
    <location>
        <begin position="46"/>
        <end position="64"/>
    </location>
</feature>
<comment type="caution">
    <text evidence="2">The sequence shown here is derived from an EMBL/GenBank/DDBJ whole genome shotgun (WGS) entry which is preliminary data.</text>
</comment>
<accession>A0A413U8Y7</accession>
<sequence length="178" mass="21279">MNFLERPLVLILKEHLMPTLISFVIANVIYLLVPSNNWIITKIGDNWFRLFIFCVCFILIYFLLSINERIKNHRNCKKYVKSEKKKDTEEFEKYIENCRKYADGLSYGDRDFIRACIKNKNEPIVIKIRNPYSNSIYESGNVLKTRNEHGQEVVKLTDNAYRTFALIYYRYNKIGHFD</sequence>
<dbReference type="RefSeq" id="WP_118012719.1">
    <property type="nucleotide sequence ID" value="NZ_QSGD01000131.1"/>
</dbReference>
<keyword evidence="1" id="KW-0812">Transmembrane</keyword>
<protein>
    <submittedName>
        <fullName evidence="2">Uncharacterized protein</fullName>
    </submittedName>
</protein>
<gene>
    <name evidence="2" type="ORF">DW907_12920</name>
</gene>
<name>A0A413U8Y7_9FIRM</name>
<organism evidence="2 3">
    <name type="scientific">Holdemanella biformis</name>
    <dbReference type="NCBI Taxonomy" id="1735"/>
    <lineage>
        <taxon>Bacteria</taxon>
        <taxon>Bacillati</taxon>
        <taxon>Bacillota</taxon>
        <taxon>Erysipelotrichia</taxon>
        <taxon>Erysipelotrichales</taxon>
        <taxon>Erysipelotrichaceae</taxon>
        <taxon>Holdemanella</taxon>
    </lineage>
</organism>
<evidence type="ECO:0000313" key="3">
    <source>
        <dbReference type="Proteomes" id="UP000285288"/>
    </source>
</evidence>
<evidence type="ECO:0000256" key="1">
    <source>
        <dbReference type="SAM" id="Phobius"/>
    </source>
</evidence>
<keyword evidence="1" id="KW-0472">Membrane</keyword>
<reference evidence="2 3" key="1">
    <citation type="submission" date="2018-08" db="EMBL/GenBank/DDBJ databases">
        <title>A genome reference for cultivated species of the human gut microbiota.</title>
        <authorList>
            <person name="Zou Y."/>
            <person name="Xue W."/>
            <person name="Luo G."/>
        </authorList>
    </citation>
    <scope>NUCLEOTIDE SEQUENCE [LARGE SCALE GENOMIC DNA]</scope>
    <source>
        <strain evidence="2 3">AM42-13AC</strain>
    </source>
</reference>
<feature type="transmembrane region" description="Helical" evidence="1">
    <location>
        <begin position="20"/>
        <end position="40"/>
    </location>
</feature>
<evidence type="ECO:0000313" key="2">
    <source>
        <dbReference type="EMBL" id="RHA97123.1"/>
    </source>
</evidence>
<proteinExistence type="predicted"/>
<dbReference type="Proteomes" id="UP000285288">
    <property type="component" value="Unassembled WGS sequence"/>
</dbReference>
<dbReference type="EMBL" id="QSGD01000131">
    <property type="protein sequence ID" value="RHA97123.1"/>
    <property type="molecule type" value="Genomic_DNA"/>
</dbReference>
<keyword evidence="1" id="KW-1133">Transmembrane helix</keyword>
<dbReference type="AlphaFoldDB" id="A0A413U8Y7"/>